<dbReference type="InterPro" id="IPR027417">
    <property type="entry name" value="P-loop_NTPase"/>
</dbReference>
<protein>
    <submittedName>
        <fullName evidence="11">Related to CTF18-Chromosome Transmission Fidelity factor</fullName>
    </submittedName>
</protein>
<evidence type="ECO:0000256" key="6">
    <source>
        <dbReference type="ARBA" id="ARBA00023242"/>
    </source>
</evidence>
<evidence type="ECO:0000313" key="12">
    <source>
        <dbReference type="Proteomes" id="UP000007148"/>
    </source>
</evidence>
<dbReference type="FunCoup" id="G4TU68">
    <property type="interactions" value="529"/>
</dbReference>
<evidence type="ECO:0000256" key="7">
    <source>
        <dbReference type="ARBA" id="ARBA00023306"/>
    </source>
</evidence>
<evidence type="ECO:0000256" key="3">
    <source>
        <dbReference type="ARBA" id="ARBA00022741"/>
    </source>
</evidence>
<dbReference type="SUPFAM" id="SSF52540">
    <property type="entry name" value="P-loop containing nucleoside triphosphate hydrolases"/>
    <property type="match status" value="1"/>
</dbReference>
<dbReference type="GO" id="GO:0003677">
    <property type="term" value="F:DNA binding"/>
    <property type="evidence" value="ECO:0007669"/>
    <property type="project" value="UniProtKB-KW"/>
</dbReference>
<keyword evidence="4" id="KW-0067">ATP-binding</keyword>
<feature type="compositionally biased region" description="Polar residues" evidence="9">
    <location>
        <begin position="742"/>
        <end position="752"/>
    </location>
</feature>
<evidence type="ECO:0000256" key="8">
    <source>
        <dbReference type="ARBA" id="ARBA00043975"/>
    </source>
</evidence>
<feature type="region of interest" description="Disordered" evidence="9">
    <location>
        <begin position="742"/>
        <end position="778"/>
    </location>
</feature>
<dbReference type="GO" id="GO:0005634">
    <property type="term" value="C:nucleus"/>
    <property type="evidence" value="ECO:0007669"/>
    <property type="project" value="UniProtKB-SubCell"/>
</dbReference>
<dbReference type="CDD" id="cd00009">
    <property type="entry name" value="AAA"/>
    <property type="match status" value="1"/>
</dbReference>
<keyword evidence="3" id="KW-0547">Nucleotide-binding</keyword>
<dbReference type="InterPro" id="IPR053016">
    <property type="entry name" value="CTF18-RFC_complex"/>
</dbReference>
<dbReference type="AlphaFoldDB" id="G4TU68"/>
<sequence>MSLETSSFFESPVKDASELPSAPALDASNFFGDPVEPTLKFRDNQDALTDATSPNTTAATPAPSDGWIVEDTDEPEDYVAPDGNMPEEDAINEPTEEPIHQPPVMARNFDGKLVVIRKKRKSARTVNRLCRSLDSFDHVQSVSISEPKDAISKLVTVQTHKIMEQLAKETAQRLDLESEPTTSTSKIKSLEVEETLWTDKYRPRHFTDLLGDERVHRDTMLWVKEWDACVFPEKMVGRRKKQAKEGEEILLLSGPPGLGKTTLAHVVARQAGYAVMEINASDARSGATIDERIRPVLEAGTKVGGSKPVLVVIDEIDGATGGGDNTIGFVQRLLSMTIDKPKKTRSRNQKDTRRPLLRPIICICNDLYAASLAKLRPVSRIVRFQPPAPVHLVKRLKEICEMEDLRADSRSLTALVGASQGDMRGCLNTLQLLKAKHSEITEPIVRRATMGMKESEGSFMDVLTDIFTPLSRSRVKDMGLTSEEEQKYVHRLNRSIESTGAVDKVALGSVSLRPDFKAYEKALRWLATYDHFTSGMWQDREYSITPYIGYSLIAFHPTFATKGGPKLERPKADWEAYQRQKTYEEVYRTLQRNVLGEPGIGGASKAAARYRHLVANGTLQLEFAPLLNRIISPPLKPVNKQVIKPEERLLMSRVVEIMVTLDLHFIQEKQEDGTLVYRLDPPIDAFVTYDEKRAADIAVSRYATRHLIAAEIDAQVIERQAEALEETSKSKASHFFGKSATVVTDDTGSSPVKGSHEREASSPLVASRKRKREEQEMDIADKSPVDFFGRLIAPTQIQADGSQGLVPTRPFKVTYKYTEGMSAAVRKPVKMISLLD</sequence>
<feature type="compositionally biased region" description="Low complexity" evidence="9">
    <location>
        <begin position="49"/>
        <end position="65"/>
    </location>
</feature>
<dbReference type="HOGENOM" id="CLU_004894_3_0_1"/>
<reference evidence="11 12" key="1">
    <citation type="journal article" date="2011" name="PLoS Pathog.">
        <title>Endophytic Life Strategies Decoded by Genome and Transcriptome Analyses of the Mutualistic Root Symbiont Piriformospora indica.</title>
        <authorList>
            <person name="Zuccaro A."/>
            <person name="Lahrmann U."/>
            <person name="Guldener U."/>
            <person name="Langen G."/>
            <person name="Pfiffi S."/>
            <person name="Biedenkopf D."/>
            <person name="Wong P."/>
            <person name="Samans B."/>
            <person name="Grimm C."/>
            <person name="Basiewicz M."/>
            <person name="Murat C."/>
            <person name="Martin F."/>
            <person name="Kogel K.H."/>
        </authorList>
    </citation>
    <scope>NUCLEOTIDE SEQUENCE [LARGE SCALE GENOMIC DNA]</scope>
    <source>
        <strain evidence="11 12">DSM 11827</strain>
    </source>
</reference>
<dbReference type="GO" id="GO:0016887">
    <property type="term" value="F:ATP hydrolysis activity"/>
    <property type="evidence" value="ECO:0007669"/>
    <property type="project" value="InterPro"/>
</dbReference>
<keyword evidence="7" id="KW-0131">Cell cycle</keyword>
<dbReference type="InterPro" id="IPR047854">
    <property type="entry name" value="RFC_lid"/>
</dbReference>
<keyword evidence="6" id="KW-0539">Nucleus</keyword>
<dbReference type="Pfam" id="PF00004">
    <property type="entry name" value="AAA"/>
    <property type="match status" value="1"/>
</dbReference>
<name>G4TU68_SERID</name>
<dbReference type="GO" id="GO:0006260">
    <property type="term" value="P:DNA replication"/>
    <property type="evidence" value="ECO:0007669"/>
    <property type="project" value="UniProtKB-KW"/>
</dbReference>
<evidence type="ECO:0000256" key="4">
    <source>
        <dbReference type="ARBA" id="ARBA00022840"/>
    </source>
</evidence>
<keyword evidence="5" id="KW-0238">DNA-binding</keyword>
<evidence type="ECO:0000256" key="2">
    <source>
        <dbReference type="ARBA" id="ARBA00022705"/>
    </source>
</evidence>
<proteinExistence type="inferred from homology"/>
<dbReference type="GO" id="GO:0005524">
    <property type="term" value="F:ATP binding"/>
    <property type="evidence" value="ECO:0007669"/>
    <property type="project" value="UniProtKB-KW"/>
</dbReference>
<gene>
    <name evidence="11" type="ORF">PIIN_08828</name>
</gene>
<dbReference type="InterPro" id="IPR003959">
    <property type="entry name" value="ATPase_AAA_core"/>
</dbReference>
<feature type="domain" description="AAA+ ATPase" evidence="10">
    <location>
        <begin position="246"/>
        <end position="388"/>
    </location>
</feature>
<keyword evidence="2" id="KW-0235">DNA replication</keyword>
<dbReference type="SMART" id="SM00382">
    <property type="entry name" value="AAA"/>
    <property type="match status" value="1"/>
</dbReference>
<feature type="region of interest" description="Disordered" evidence="9">
    <location>
        <begin position="1"/>
        <end position="70"/>
    </location>
</feature>
<organism evidence="11 12">
    <name type="scientific">Serendipita indica (strain DSM 11827)</name>
    <name type="common">Root endophyte fungus</name>
    <name type="synonym">Piriformospora indica</name>
    <dbReference type="NCBI Taxonomy" id="1109443"/>
    <lineage>
        <taxon>Eukaryota</taxon>
        <taxon>Fungi</taxon>
        <taxon>Dikarya</taxon>
        <taxon>Basidiomycota</taxon>
        <taxon>Agaricomycotina</taxon>
        <taxon>Agaricomycetes</taxon>
        <taxon>Sebacinales</taxon>
        <taxon>Serendipitaceae</taxon>
        <taxon>Serendipita</taxon>
    </lineage>
</organism>
<dbReference type="OrthoDB" id="2195431at2759"/>
<comment type="similarity">
    <text evidence="8">Belongs to the activator 1 small subunits family. CTF18 subfamily.</text>
</comment>
<dbReference type="Proteomes" id="UP000007148">
    <property type="component" value="Unassembled WGS sequence"/>
</dbReference>
<dbReference type="CDD" id="cd18140">
    <property type="entry name" value="HLD_clamp_RFC"/>
    <property type="match status" value="1"/>
</dbReference>
<dbReference type="OMA" id="RWLKGWE"/>
<comment type="caution">
    <text evidence="11">The sequence shown here is derived from an EMBL/GenBank/DDBJ whole genome shotgun (WGS) entry which is preliminary data.</text>
</comment>
<dbReference type="Gene3D" id="3.40.50.300">
    <property type="entry name" value="P-loop containing nucleotide triphosphate hydrolases"/>
    <property type="match status" value="1"/>
</dbReference>
<dbReference type="EMBL" id="CAFZ01000364">
    <property type="protein sequence ID" value="CCA74858.1"/>
    <property type="molecule type" value="Genomic_DNA"/>
</dbReference>
<dbReference type="PANTHER" id="PTHR46765:SF1">
    <property type="entry name" value="P-LOOP CONTAINING NUCLEOSIDE TRIPHOSPHATE HYDROLASES SUPERFAMILY PROTEIN"/>
    <property type="match status" value="1"/>
</dbReference>
<evidence type="ECO:0000256" key="9">
    <source>
        <dbReference type="SAM" id="MobiDB-lite"/>
    </source>
</evidence>
<evidence type="ECO:0000259" key="10">
    <source>
        <dbReference type="SMART" id="SM00382"/>
    </source>
</evidence>
<dbReference type="Gene3D" id="1.10.8.60">
    <property type="match status" value="1"/>
</dbReference>
<accession>G4TU68</accession>
<evidence type="ECO:0000256" key="1">
    <source>
        <dbReference type="ARBA" id="ARBA00004123"/>
    </source>
</evidence>
<keyword evidence="12" id="KW-1185">Reference proteome</keyword>
<evidence type="ECO:0000256" key="5">
    <source>
        <dbReference type="ARBA" id="ARBA00023125"/>
    </source>
</evidence>
<dbReference type="InParanoid" id="G4TU68"/>
<dbReference type="PANTHER" id="PTHR46765">
    <property type="entry name" value="P-LOOP CONTAINING NUCLEOSIDE TRIPHOSPHATE HYDROLASES SUPERFAMILY PROTEIN"/>
    <property type="match status" value="1"/>
</dbReference>
<dbReference type="eggNOG" id="KOG1969">
    <property type="taxonomic scope" value="Eukaryota"/>
</dbReference>
<dbReference type="STRING" id="1109443.G4TU68"/>
<comment type="subcellular location">
    <subcellularLocation>
        <location evidence="1">Nucleus</location>
    </subcellularLocation>
</comment>
<dbReference type="InterPro" id="IPR003593">
    <property type="entry name" value="AAA+_ATPase"/>
</dbReference>
<evidence type="ECO:0000313" key="11">
    <source>
        <dbReference type="EMBL" id="CCA74858.1"/>
    </source>
</evidence>